<comment type="catalytic activity">
    <reaction evidence="13 15">
        <text>riboflavin + ATP = FMN + ADP + H(+)</text>
        <dbReference type="Rhea" id="RHEA:14357"/>
        <dbReference type="ChEBI" id="CHEBI:15378"/>
        <dbReference type="ChEBI" id="CHEBI:30616"/>
        <dbReference type="ChEBI" id="CHEBI:57986"/>
        <dbReference type="ChEBI" id="CHEBI:58210"/>
        <dbReference type="ChEBI" id="CHEBI:456216"/>
        <dbReference type="EC" id="2.7.1.26"/>
    </reaction>
</comment>
<evidence type="ECO:0000256" key="12">
    <source>
        <dbReference type="ARBA" id="ARBA00023268"/>
    </source>
</evidence>
<dbReference type="EMBL" id="MPKA01000058">
    <property type="protein sequence ID" value="OLU46883.1"/>
    <property type="molecule type" value="Genomic_DNA"/>
</dbReference>
<comment type="pathway">
    <text evidence="2 15">Cofactor biosynthesis; FAD biosynthesis; FAD from FMN: step 1/1.</text>
</comment>
<dbReference type="PIRSF" id="PIRSF004491">
    <property type="entry name" value="FAD_Synth"/>
    <property type="match status" value="1"/>
</dbReference>
<evidence type="ECO:0000256" key="7">
    <source>
        <dbReference type="ARBA" id="ARBA00022695"/>
    </source>
</evidence>
<comment type="similarity">
    <text evidence="15">Belongs to the ribF family.</text>
</comment>
<evidence type="ECO:0000256" key="11">
    <source>
        <dbReference type="ARBA" id="ARBA00022840"/>
    </source>
</evidence>
<dbReference type="SUPFAM" id="SSF52374">
    <property type="entry name" value="Nucleotidylyl transferase"/>
    <property type="match status" value="1"/>
</dbReference>
<dbReference type="AlphaFoldDB" id="A0A1U7NNH4"/>
<dbReference type="GO" id="GO:0009398">
    <property type="term" value="P:FMN biosynthetic process"/>
    <property type="evidence" value="ECO:0007669"/>
    <property type="project" value="UniProtKB-UniRule"/>
</dbReference>
<dbReference type="EC" id="2.7.7.2" evidence="15"/>
<evidence type="ECO:0000256" key="1">
    <source>
        <dbReference type="ARBA" id="ARBA00002121"/>
    </source>
</evidence>
<dbReference type="InterPro" id="IPR023465">
    <property type="entry name" value="Riboflavin_kinase_dom_sf"/>
</dbReference>
<evidence type="ECO:0000256" key="8">
    <source>
        <dbReference type="ARBA" id="ARBA00022741"/>
    </source>
</evidence>
<dbReference type="CDD" id="cd02064">
    <property type="entry name" value="FAD_synthetase_N"/>
    <property type="match status" value="1"/>
</dbReference>
<keyword evidence="8 15" id="KW-0547">Nucleotide-binding</keyword>
<keyword evidence="4 15" id="KW-0285">Flavoprotein</keyword>
<dbReference type="GO" id="GO:0009231">
    <property type="term" value="P:riboflavin biosynthetic process"/>
    <property type="evidence" value="ECO:0007669"/>
    <property type="project" value="InterPro"/>
</dbReference>
<organism evidence="17 18">
    <name type="scientific">Dubosiella newyorkensis</name>
    <dbReference type="NCBI Taxonomy" id="1862672"/>
    <lineage>
        <taxon>Bacteria</taxon>
        <taxon>Bacillati</taxon>
        <taxon>Bacillota</taxon>
        <taxon>Erysipelotrichia</taxon>
        <taxon>Erysipelotrichales</taxon>
        <taxon>Erysipelotrichaceae</taxon>
        <taxon>Dubosiella</taxon>
    </lineage>
</organism>
<keyword evidence="10 15" id="KW-0274">FAD</keyword>
<dbReference type="STRING" id="1862672.BO225_04755"/>
<evidence type="ECO:0000256" key="4">
    <source>
        <dbReference type="ARBA" id="ARBA00022630"/>
    </source>
</evidence>
<dbReference type="UniPathway" id="UPA00277">
    <property type="reaction ID" value="UER00407"/>
</dbReference>
<dbReference type="OrthoDB" id="9803667at2"/>
<dbReference type="GO" id="GO:0006747">
    <property type="term" value="P:FAD biosynthetic process"/>
    <property type="evidence" value="ECO:0007669"/>
    <property type="project" value="UniProtKB-UniRule"/>
</dbReference>
<sequence length="318" mass="36338">MQIYSIEFTKIPDLPKTVCCIGFFDGLHKGHQLLLKTTLEEARKKHLPSGAILFDPDPWTLFHPDEEMDHLTPIEKREAMFQEAGIDILYIMHFTKEFAALTYEDFHELLFDMHVQALVCGTDFHYASHNSGSIHTLKAQERIEIIAIDPLMEDQIEKISSSKIEKEIEAGRIEEANASLGYMYSIDGTIRHGFQRGSKILNIPTANLEPDSLFTLPAIGVYAGYMKLKNSYYPAMINIGFNPTFGNTHKSIEAHVLDFDQDLYGKKVSFLFVQKIRPEHKFDSIEALKTQLKQDIETTRQILAKKSIQDWSSVINLL</sequence>
<comment type="pathway">
    <text evidence="3 15">Cofactor biosynthesis; FMN biosynthesis; FMN from riboflavin (ATP route): step 1/1.</text>
</comment>
<dbReference type="SMART" id="SM00904">
    <property type="entry name" value="Flavokinase"/>
    <property type="match status" value="1"/>
</dbReference>
<evidence type="ECO:0000256" key="3">
    <source>
        <dbReference type="ARBA" id="ARBA00005201"/>
    </source>
</evidence>
<dbReference type="EC" id="2.7.1.26" evidence="15"/>
<dbReference type="PANTHER" id="PTHR22749:SF6">
    <property type="entry name" value="RIBOFLAVIN KINASE"/>
    <property type="match status" value="1"/>
</dbReference>
<keyword evidence="12" id="KW-0511">Multifunctional enzyme</keyword>
<evidence type="ECO:0000313" key="17">
    <source>
        <dbReference type="EMBL" id="OLU46883.1"/>
    </source>
</evidence>
<dbReference type="Gene3D" id="3.40.50.620">
    <property type="entry name" value="HUPs"/>
    <property type="match status" value="1"/>
</dbReference>
<evidence type="ECO:0000256" key="13">
    <source>
        <dbReference type="ARBA" id="ARBA00047880"/>
    </source>
</evidence>
<dbReference type="UniPathway" id="UPA00276">
    <property type="reaction ID" value="UER00406"/>
</dbReference>
<keyword evidence="11 15" id="KW-0067">ATP-binding</keyword>
<feature type="domain" description="Riboflavin kinase" evidence="16">
    <location>
        <begin position="179"/>
        <end position="304"/>
    </location>
</feature>
<evidence type="ECO:0000256" key="2">
    <source>
        <dbReference type="ARBA" id="ARBA00004726"/>
    </source>
</evidence>
<dbReference type="Gene3D" id="2.40.30.30">
    <property type="entry name" value="Riboflavin kinase-like"/>
    <property type="match status" value="1"/>
</dbReference>
<dbReference type="GeneID" id="78275259"/>
<dbReference type="GO" id="GO:0003919">
    <property type="term" value="F:FMN adenylyltransferase activity"/>
    <property type="evidence" value="ECO:0007669"/>
    <property type="project" value="UniProtKB-UniRule"/>
</dbReference>
<dbReference type="Proteomes" id="UP000186705">
    <property type="component" value="Unassembled WGS sequence"/>
</dbReference>
<keyword evidence="18" id="KW-1185">Reference proteome</keyword>
<evidence type="ECO:0000256" key="10">
    <source>
        <dbReference type="ARBA" id="ARBA00022827"/>
    </source>
</evidence>
<evidence type="ECO:0000256" key="9">
    <source>
        <dbReference type="ARBA" id="ARBA00022777"/>
    </source>
</evidence>
<evidence type="ECO:0000256" key="15">
    <source>
        <dbReference type="PIRNR" id="PIRNR004491"/>
    </source>
</evidence>
<dbReference type="RefSeq" id="WP_076341138.1">
    <property type="nucleotide sequence ID" value="NZ_CAPDDE010000003.1"/>
</dbReference>
<dbReference type="GO" id="GO:0008531">
    <property type="term" value="F:riboflavin kinase activity"/>
    <property type="evidence" value="ECO:0007669"/>
    <property type="project" value="UniProtKB-UniRule"/>
</dbReference>
<protein>
    <recommendedName>
        <fullName evidence="15">Riboflavin biosynthesis protein</fullName>
    </recommendedName>
    <domain>
        <recommendedName>
            <fullName evidence="15">Riboflavin kinase</fullName>
            <ecNumber evidence="15">2.7.1.26</ecNumber>
        </recommendedName>
        <alternativeName>
            <fullName evidence="15">Flavokinase</fullName>
        </alternativeName>
    </domain>
    <domain>
        <recommendedName>
            <fullName evidence="15">FMN adenylyltransferase</fullName>
            <ecNumber evidence="15">2.7.7.2</ecNumber>
        </recommendedName>
        <alternativeName>
            <fullName evidence="15">FAD pyrophosphorylase</fullName>
        </alternativeName>
        <alternativeName>
            <fullName evidence="15">FAD synthase</fullName>
        </alternativeName>
    </domain>
</protein>
<dbReference type="PANTHER" id="PTHR22749">
    <property type="entry name" value="RIBOFLAVIN KINASE/FMN ADENYLYLTRANSFERASE"/>
    <property type="match status" value="1"/>
</dbReference>
<dbReference type="Pfam" id="PF06574">
    <property type="entry name" value="FAD_syn"/>
    <property type="match status" value="1"/>
</dbReference>
<evidence type="ECO:0000256" key="14">
    <source>
        <dbReference type="ARBA" id="ARBA00049494"/>
    </source>
</evidence>
<accession>A0A1U7NNH4</accession>
<comment type="function">
    <text evidence="1">Catalyzes the phosphorylation of riboflavin to FMN followed by the adenylation of FMN to FAD.</text>
</comment>
<evidence type="ECO:0000259" key="16">
    <source>
        <dbReference type="SMART" id="SM00904"/>
    </source>
</evidence>
<dbReference type="InterPro" id="IPR015864">
    <property type="entry name" value="FAD_synthase"/>
</dbReference>
<proteinExistence type="inferred from homology"/>
<reference evidence="17 18" key="1">
    <citation type="submission" date="2016-11" db="EMBL/GenBank/DDBJ databases">
        <title>Description of two novel members of the family Erysipelotrichaceae: Ileibacterium lipovorans gen. nov., sp. nov. and Dubosiella newyorkensis, gen. nov., sp. nov.</title>
        <authorList>
            <person name="Cox L.M."/>
            <person name="Sohn J."/>
            <person name="Tyrrell K.L."/>
            <person name="Citron D.M."/>
            <person name="Lawson P.A."/>
            <person name="Patel N.B."/>
            <person name="Iizumi T."/>
            <person name="Perez-Perez G.I."/>
            <person name="Goldstein E.J."/>
            <person name="Blaser M.J."/>
        </authorList>
    </citation>
    <scope>NUCLEOTIDE SEQUENCE [LARGE SCALE GENOMIC DNA]</scope>
    <source>
        <strain evidence="17 18">NYU-BL-A4</strain>
    </source>
</reference>
<evidence type="ECO:0000313" key="18">
    <source>
        <dbReference type="Proteomes" id="UP000186705"/>
    </source>
</evidence>
<dbReference type="InterPro" id="IPR015865">
    <property type="entry name" value="Riboflavin_kinase_bac/euk"/>
</dbReference>
<dbReference type="InterPro" id="IPR014729">
    <property type="entry name" value="Rossmann-like_a/b/a_fold"/>
</dbReference>
<name>A0A1U7NNH4_9FIRM</name>
<keyword evidence="7 15" id="KW-0548">Nucleotidyltransferase</keyword>
<keyword evidence="5 15" id="KW-0288">FMN</keyword>
<evidence type="ECO:0000256" key="6">
    <source>
        <dbReference type="ARBA" id="ARBA00022679"/>
    </source>
</evidence>
<dbReference type="SUPFAM" id="SSF82114">
    <property type="entry name" value="Riboflavin kinase-like"/>
    <property type="match status" value="1"/>
</dbReference>
<gene>
    <name evidence="17" type="ORF">BO225_04755</name>
</gene>
<dbReference type="FunFam" id="2.40.30.30:FF:000003">
    <property type="entry name" value="Riboflavin biosynthesis protein"/>
    <property type="match status" value="1"/>
</dbReference>
<dbReference type="GO" id="GO:0005524">
    <property type="term" value="F:ATP binding"/>
    <property type="evidence" value="ECO:0007669"/>
    <property type="project" value="UniProtKB-UniRule"/>
</dbReference>
<dbReference type="InterPro" id="IPR002606">
    <property type="entry name" value="Riboflavin_kinase_bac"/>
</dbReference>
<comment type="catalytic activity">
    <reaction evidence="14 15">
        <text>FMN + ATP + H(+) = FAD + diphosphate</text>
        <dbReference type="Rhea" id="RHEA:17237"/>
        <dbReference type="ChEBI" id="CHEBI:15378"/>
        <dbReference type="ChEBI" id="CHEBI:30616"/>
        <dbReference type="ChEBI" id="CHEBI:33019"/>
        <dbReference type="ChEBI" id="CHEBI:57692"/>
        <dbReference type="ChEBI" id="CHEBI:58210"/>
        <dbReference type="EC" id="2.7.7.2"/>
    </reaction>
</comment>
<evidence type="ECO:0000256" key="5">
    <source>
        <dbReference type="ARBA" id="ARBA00022643"/>
    </source>
</evidence>
<keyword evidence="9 15" id="KW-0418">Kinase</keyword>
<keyword evidence="6 15" id="KW-0808">Transferase</keyword>
<comment type="caution">
    <text evidence="17">The sequence shown here is derived from an EMBL/GenBank/DDBJ whole genome shotgun (WGS) entry which is preliminary data.</text>
</comment>
<dbReference type="NCBIfam" id="TIGR00083">
    <property type="entry name" value="ribF"/>
    <property type="match status" value="1"/>
</dbReference>
<dbReference type="InterPro" id="IPR023468">
    <property type="entry name" value="Riboflavin_kinase"/>
</dbReference>
<dbReference type="Pfam" id="PF01687">
    <property type="entry name" value="Flavokinase"/>
    <property type="match status" value="1"/>
</dbReference>